<dbReference type="InterPro" id="IPR050816">
    <property type="entry name" value="Flavin-dep_Halogenase_NPB"/>
</dbReference>
<comment type="caution">
    <text evidence="5">The sequence shown here is derived from an EMBL/GenBank/DDBJ whole genome shotgun (WGS) entry which is preliminary data.</text>
</comment>
<feature type="compositionally biased region" description="Basic and acidic residues" evidence="4">
    <location>
        <begin position="9"/>
        <end position="19"/>
    </location>
</feature>
<dbReference type="AlphaFoldDB" id="A0A9P6AGL3"/>
<name>A0A9P6AGL3_9AGAM</name>
<proteinExistence type="inferred from homology"/>
<dbReference type="GO" id="GO:0044550">
    <property type="term" value="P:secondary metabolite biosynthetic process"/>
    <property type="evidence" value="ECO:0007669"/>
    <property type="project" value="UniProtKB-ARBA"/>
</dbReference>
<feature type="region of interest" description="Disordered" evidence="4">
    <location>
        <begin position="9"/>
        <end position="39"/>
    </location>
</feature>
<dbReference type="GO" id="GO:0140907">
    <property type="term" value="F:flavin-dependent halogenase activity"/>
    <property type="evidence" value="ECO:0007669"/>
    <property type="project" value="UniProtKB-ARBA"/>
</dbReference>
<dbReference type="InterPro" id="IPR036188">
    <property type="entry name" value="FAD/NAD-bd_sf"/>
</dbReference>
<evidence type="ECO:0000256" key="1">
    <source>
        <dbReference type="ARBA" id="ARBA00005706"/>
    </source>
</evidence>
<accession>A0A9P6AGL3</accession>
<dbReference type="EMBL" id="MU129182">
    <property type="protein sequence ID" value="KAF9504960.1"/>
    <property type="molecule type" value="Genomic_DNA"/>
</dbReference>
<evidence type="ECO:0000313" key="6">
    <source>
        <dbReference type="Proteomes" id="UP000886523"/>
    </source>
</evidence>
<sequence>MDMVCERRVSAKKDEDFPPQHHPHFRSANSPGRRRCSNPPREHLIPPFDFDFQTNELAQMFGCSLKWIYSIGFSVRDDIALDQEIRRHSHCHVPLHPDHQSLRLWHHMNHSKATHQTQVVSGPGWVAVCDGIGFTDPLHSPGITSGMTTGVFVRELTPAAIEVKIEEGKAVWSRYDEYFDLTTQNSSIPAASVSRFSLLEISDAVVEDINRFWEEVRIQAMAENRFPTRWNGLFRDFNRLIDPFMNVCSNSRMWAANPPLVERELQFLTKVAPSPISVGQQVIASVDAQKPKAVEEAMARKQDSMPSIQSFFPSVDVVLCSSSRPPQYPHPRPSCTSCDVTTYSSVIDVVYPSTSGSLYHLSVVDHMRVPICKTH</sequence>
<dbReference type="PANTHER" id="PTHR43747">
    <property type="entry name" value="FAD-BINDING PROTEIN"/>
    <property type="match status" value="1"/>
</dbReference>
<comment type="catalytic activity">
    <reaction evidence="3">
        <text>melleolide F + FADH2 + chloride + O2 = 6'-chloromelleolide F + FAD + 2 H2O + H(+)</text>
        <dbReference type="Rhea" id="RHEA:67160"/>
        <dbReference type="ChEBI" id="CHEBI:15377"/>
        <dbReference type="ChEBI" id="CHEBI:15378"/>
        <dbReference type="ChEBI" id="CHEBI:15379"/>
        <dbReference type="ChEBI" id="CHEBI:17996"/>
        <dbReference type="ChEBI" id="CHEBI:57692"/>
        <dbReference type="ChEBI" id="CHEBI:58307"/>
        <dbReference type="ChEBI" id="CHEBI:167712"/>
        <dbReference type="ChEBI" id="CHEBI:167713"/>
    </reaction>
    <physiologicalReaction direction="left-to-right" evidence="3">
        <dbReference type="Rhea" id="RHEA:67161"/>
    </physiologicalReaction>
</comment>
<keyword evidence="2" id="KW-0560">Oxidoreductase</keyword>
<evidence type="ECO:0000313" key="5">
    <source>
        <dbReference type="EMBL" id="KAF9504960.1"/>
    </source>
</evidence>
<protein>
    <submittedName>
        <fullName evidence="5">Uncharacterized protein</fullName>
    </submittedName>
</protein>
<evidence type="ECO:0000256" key="2">
    <source>
        <dbReference type="ARBA" id="ARBA00023002"/>
    </source>
</evidence>
<reference evidence="5" key="1">
    <citation type="journal article" date="2020" name="Nat. Commun.">
        <title>Large-scale genome sequencing of mycorrhizal fungi provides insights into the early evolution of symbiotic traits.</title>
        <authorList>
            <person name="Miyauchi S."/>
            <person name="Kiss E."/>
            <person name="Kuo A."/>
            <person name="Drula E."/>
            <person name="Kohler A."/>
            <person name="Sanchez-Garcia M."/>
            <person name="Morin E."/>
            <person name="Andreopoulos B."/>
            <person name="Barry K.W."/>
            <person name="Bonito G."/>
            <person name="Buee M."/>
            <person name="Carver A."/>
            <person name="Chen C."/>
            <person name="Cichocki N."/>
            <person name="Clum A."/>
            <person name="Culley D."/>
            <person name="Crous P.W."/>
            <person name="Fauchery L."/>
            <person name="Girlanda M."/>
            <person name="Hayes R.D."/>
            <person name="Keri Z."/>
            <person name="LaButti K."/>
            <person name="Lipzen A."/>
            <person name="Lombard V."/>
            <person name="Magnuson J."/>
            <person name="Maillard F."/>
            <person name="Murat C."/>
            <person name="Nolan M."/>
            <person name="Ohm R.A."/>
            <person name="Pangilinan J."/>
            <person name="Pereira M.F."/>
            <person name="Perotto S."/>
            <person name="Peter M."/>
            <person name="Pfister S."/>
            <person name="Riley R."/>
            <person name="Sitrit Y."/>
            <person name="Stielow J.B."/>
            <person name="Szollosi G."/>
            <person name="Zifcakova L."/>
            <person name="Stursova M."/>
            <person name="Spatafora J.W."/>
            <person name="Tedersoo L."/>
            <person name="Vaario L.M."/>
            <person name="Yamada A."/>
            <person name="Yan M."/>
            <person name="Wang P."/>
            <person name="Xu J."/>
            <person name="Bruns T."/>
            <person name="Baldrian P."/>
            <person name="Vilgalys R."/>
            <person name="Dunand C."/>
            <person name="Henrissat B."/>
            <person name="Grigoriev I.V."/>
            <person name="Hibbett D."/>
            <person name="Nagy L.G."/>
            <person name="Martin F.M."/>
        </authorList>
    </citation>
    <scope>NUCLEOTIDE SEQUENCE</scope>
    <source>
        <strain evidence="5">UP504</strain>
    </source>
</reference>
<gene>
    <name evidence="5" type="ORF">BS47DRAFT_1400863</name>
</gene>
<comment type="similarity">
    <text evidence="1">Belongs to the flavin-dependent halogenase family.</text>
</comment>
<evidence type="ECO:0000256" key="4">
    <source>
        <dbReference type="SAM" id="MobiDB-lite"/>
    </source>
</evidence>
<dbReference type="Gene3D" id="3.30.9.100">
    <property type="match status" value="1"/>
</dbReference>
<evidence type="ECO:0000256" key="3">
    <source>
        <dbReference type="ARBA" id="ARBA00049364"/>
    </source>
</evidence>
<dbReference type="OrthoDB" id="5278911at2759"/>
<organism evidence="5 6">
    <name type="scientific">Hydnum rufescens UP504</name>
    <dbReference type="NCBI Taxonomy" id="1448309"/>
    <lineage>
        <taxon>Eukaryota</taxon>
        <taxon>Fungi</taxon>
        <taxon>Dikarya</taxon>
        <taxon>Basidiomycota</taxon>
        <taxon>Agaricomycotina</taxon>
        <taxon>Agaricomycetes</taxon>
        <taxon>Cantharellales</taxon>
        <taxon>Hydnaceae</taxon>
        <taxon>Hydnum</taxon>
    </lineage>
</organism>
<dbReference type="Proteomes" id="UP000886523">
    <property type="component" value="Unassembled WGS sequence"/>
</dbReference>
<dbReference type="PANTHER" id="PTHR43747:SF5">
    <property type="entry name" value="FAD-BINDING DOMAIN-CONTAINING PROTEIN"/>
    <property type="match status" value="1"/>
</dbReference>
<dbReference type="Gene3D" id="3.50.50.60">
    <property type="entry name" value="FAD/NAD(P)-binding domain"/>
    <property type="match status" value="1"/>
</dbReference>
<keyword evidence="6" id="KW-1185">Reference proteome</keyword>